<feature type="compositionally biased region" description="Polar residues" evidence="3">
    <location>
        <begin position="946"/>
        <end position="957"/>
    </location>
</feature>
<keyword evidence="6" id="KW-1185">Reference proteome</keyword>
<dbReference type="PROSITE" id="PS50157">
    <property type="entry name" value="ZINC_FINGER_C2H2_2"/>
    <property type="match status" value="1"/>
</dbReference>
<proteinExistence type="predicted"/>
<dbReference type="EMBL" id="KE384729">
    <property type="protein sequence ID" value="KJK80558.1"/>
    <property type="molecule type" value="Genomic_DNA"/>
</dbReference>
<dbReference type="InterPro" id="IPR056125">
    <property type="entry name" value="DUF7708"/>
</dbReference>
<dbReference type="InterPro" id="IPR054471">
    <property type="entry name" value="GPIID_WHD"/>
</dbReference>
<dbReference type="PANTHER" id="PTHR10039">
    <property type="entry name" value="AMELOGENIN"/>
    <property type="match status" value="1"/>
</dbReference>
<dbReference type="InterPro" id="IPR056884">
    <property type="entry name" value="NPHP3-like_N"/>
</dbReference>
<evidence type="ECO:0000259" key="4">
    <source>
        <dbReference type="PROSITE" id="PS50157"/>
    </source>
</evidence>
<evidence type="ECO:0000256" key="3">
    <source>
        <dbReference type="SAM" id="MobiDB-lite"/>
    </source>
</evidence>
<evidence type="ECO:0000313" key="5">
    <source>
        <dbReference type="EMBL" id="KJK80558.1"/>
    </source>
</evidence>
<accession>A0A0D9P372</accession>
<keyword evidence="2" id="KW-0479">Metal-binding</keyword>
<feature type="compositionally biased region" description="Basic and acidic residues" evidence="3">
    <location>
        <begin position="890"/>
        <end position="899"/>
    </location>
</feature>
<dbReference type="Pfam" id="PF24883">
    <property type="entry name" value="NPHP3_N"/>
    <property type="match status" value="1"/>
</dbReference>
<keyword evidence="1" id="KW-0677">Repeat</keyword>
<dbReference type="PANTHER" id="PTHR10039:SF14">
    <property type="entry name" value="NACHT DOMAIN-CONTAINING PROTEIN"/>
    <property type="match status" value="1"/>
</dbReference>
<feature type="compositionally biased region" description="Basic and acidic residues" evidence="3">
    <location>
        <begin position="222"/>
        <end position="233"/>
    </location>
</feature>
<dbReference type="SUPFAM" id="SSF52540">
    <property type="entry name" value="P-loop containing nucleoside triphosphate hydrolases"/>
    <property type="match status" value="1"/>
</dbReference>
<evidence type="ECO:0000256" key="1">
    <source>
        <dbReference type="ARBA" id="ARBA00022737"/>
    </source>
</evidence>
<dbReference type="SMART" id="SM00355">
    <property type="entry name" value="ZnF_C2H2"/>
    <property type="match status" value="2"/>
</dbReference>
<gene>
    <name evidence="5" type="ORF">H634G_04797</name>
</gene>
<dbReference type="SUPFAM" id="SSF57667">
    <property type="entry name" value="beta-beta-alpha zinc fingers"/>
    <property type="match status" value="1"/>
</dbReference>
<keyword evidence="2" id="KW-0863">Zinc-finger</keyword>
<feature type="domain" description="C2H2-type" evidence="4">
    <location>
        <begin position="935"/>
        <end position="962"/>
    </location>
</feature>
<feature type="region of interest" description="Disordered" evidence="3">
    <location>
        <begin position="213"/>
        <end position="233"/>
    </location>
</feature>
<dbReference type="GO" id="GO:0008270">
    <property type="term" value="F:zinc ion binding"/>
    <property type="evidence" value="ECO:0007669"/>
    <property type="project" value="UniProtKB-KW"/>
</dbReference>
<keyword evidence="2" id="KW-0862">Zinc</keyword>
<dbReference type="Proteomes" id="UP000054544">
    <property type="component" value="Unassembled WGS sequence"/>
</dbReference>
<dbReference type="Pfam" id="PF24809">
    <property type="entry name" value="DUF7708"/>
    <property type="match status" value="1"/>
</dbReference>
<dbReference type="Gene3D" id="3.30.160.60">
    <property type="entry name" value="Classic Zinc Finger"/>
    <property type="match status" value="1"/>
</dbReference>
<dbReference type="Pfam" id="PF22939">
    <property type="entry name" value="WHD_GPIID"/>
    <property type="match status" value="1"/>
</dbReference>
<name>A0A0D9P372_METAN</name>
<dbReference type="AlphaFoldDB" id="A0A0D9P372"/>
<dbReference type="Gene3D" id="3.40.50.300">
    <property type="entry name" value="P-loop containing nucleotide triphosphate hydrolases"/>
    <property type="match status" value="1"/>
</dbReference>
<dbReference type="InterPro" id="IPR036236">
    <property type="entry name" value="Znf_C2H2_sf"/>
</dbReference>
<dbReference type="OrthoDB" id="21416at2759"/>
<sequence>MASGHYGSVLVKPLEEFKKNLSKRDIEEFKRVTKQEFDASIGNLQARQHSQRRLQNMSRLKRFLETMEQFWNVAQVLCDHGEIIAFVWVGGADQAIVVGMMHRSFSSVPTNDTCGQISSSVAEAFSQVLDTYERMGDNLPLLGHYRDFFLTEPHMVQILQQMYRDILDFHRIALEYFQQPEWERIFTTTWKTCKCRLSDKISKIARHRSLIESRATPSQVEESQRVGQREDCQRDQEMDFEQESRFRAVCSWLNATSIETDQYYHSKIRSEYPGSGRWLLDNATFKEWFDPQFPTIPPLLWLNGIPGAGKTILASLVVEEAQKLPTKPTVLFFYCKDSNSEKDNFLALGRSLLAQLLKSDKGLQPYFYQECCGSTGAVLTSPGVVEDLLMLAFKNCPSAYIIIDGLDECAREQRKHITQWFRKLVEDLPSDNPDRIRCLFVSQDDRHARKDFTGLSSIKMSPEDNKGDIDGYSQIQAVEVQRKFQLSDEKASEVSEIVTNSARGMFLLAKLIWLNLLGQTSVSGLEEELEERIFPREVNDAYRRIMHRIKTQASHAELRDALMLLGWLVCAKRPLRWHEVQGLKSINLDKLSVEYERQRFVVAPKDLCESLVEVRVDGTLELVHQTVKFFLIEDKHVDQPVEELKMACLCIDYLNLPAFIEPPTQDGVLKGDYVFMDYAVLNWLRHLEAGVVHADAHQQLMNQLAESLEVFIHQHWSSPSAHFSVSNGNRDRLQFFKDLPFYDKLEKTIISTRKQLSFFGQMRQGEIALNLANIVVKVRAVMESILSSTIGVESPVKEGLQEKYGSNLFKCYRFSCQFFTAGFSAAHERDKHIERHDRRFRCTDEACTGFLLGFISEKERDKHMKTTHAAADIQDGKFPTDEDVRNSVAEAHEVERESLESESSESSEFSESSEPQGALVPRQSPKPKRPRQTSFKCPHCPATYNRRYNLQSHLYTHTNERPYEQELEGQGQISDT</sequence>
<organism evidence="5 6">
    <name type="scientific">Metarhizium anisopliae BRIP 53293</name>
    <dbReference type="NCBI Taxonomy" id="1291518"/>
    <lineage>
        <taxon>Eukaryota</taxon>
        <taxon>Fungi</taxon>
        <taxon>Dikarya</taxon>
        <taxon>Ascomycota</taxon>
        <taxon>Pezizomycotina</taxon>
        <taxon>Sordariomycetes</taxon>
        <taxon>Hypocreomycetidae</taxon>
        <taxon>Hypocreales</taxon>
        <taxon>Clavicipitaceae</taxon>
        <taxon>Metarhizium</taxon>
    </lineage>
</organism>
<feature type="region of interest" description="Disordered" evidence="3">
    <location>
        <begin position="890"/>
        <end position="976"/>
    </location>
</feature>
<reference evidence="6" key="1">
    <citation type="journal article" date="2014" name="BMC Genomics">
        <title>The genome sequence of the biocontrol fungus Metarhizium anisopliae and comparative genomics of Metarhizium species.</title>
        <authorList>
            <person name="Pattemore J.A."/>
            <person name="Hane J.K."/>
            <person name="Williams A.H."/>
            <person name="Wilson B.A."/>
            <person name="Stodart B.J."/>
            <person name="Ash G.J."/>
        </authorList>
    </citation>
    <scope>NUCLEOTIDE SEQUENCE [LARGE SCALE GENOMIC DNA]</scope>
    <source>
        <strain evidence="6">BRIP 53293</strain>
    </source>
</reference>
<dbReference type="STRING" id="1291518.A0A0D9P372"/>
<dbReference type="PROSITE" id="PS00028">
    <property type="entry name" value="ZINC_FINGER_C2H2_1"/>
    <property type="match status" value="1"/>
</dbReference>
<evidence type="ECO:0000256" key="2">
    <source>
        <dbReference type="PROSITE-ProRule" id="PRU00042"/>
    </source>
</evidence>
<dbReference type="InterPro" id="IPR027417">
    <property type="entry name" value="P-loop_NTPase"/>
</dbReference>
<protein>
    <recommendedName>
        <fullName evidence="4">C2H2-type domain-containing protein</fullName>
    </recommendedName>
</protein>
<dbReference type="InterPro" id="IPR013087">
    <property type="entry name" value="Znf_C2H2_type"/>
</dbReference>
<evidence type="ECO:0000313" key="6">
    <source>
        <dbReference type="Proteomes" id="UP000054544"/>
    </source>
</evidence>